<dbReference type="AlphaFoldDB" id="A0A2I8EZP5"/>
<evidence type="ECO:0000313" key="2">
    <source>
        <dbReference type="EMBL" id="AUT65097.1"/>
    </source>
</evidence>
<dbReference type="Proteomes" id="UP000243502">
    <property type="component" value="Chromosome 3"/>
</dbReference>
<dbReference type="GO" id="GO:0005524">
    <property type="term" value="F:ATP binding"/>
    <property type="evidence" value="ECO:0007669"/>
    <property type="project" value="UniProtKB-KW"/>
</dbReference>
<evidence type="ECO:0000313" key="3">
    <source>
        <dbReference type="Proteomes" id="UP000243502"/>
    </source>
</evidence>
<sequence>MAFSAKRTPKYDKDEGPVTTQASVDEPELASVHRIDPAKPALPGFTPTDSDWLAHPFTSSQYPLQTPNVQRMFRSVRTLIRNNISGHYFKAYPGDGVTETLQALAEMLEHSIDGLKIVYHSLAKGRTQNVRLLYLNFWLTLAGSFTAGYTEDIKARLLIRFEELARLSKPRAILLLIDNLHHVEEEDVSFLSELRHYLKDRKLKLIVFSGGHDPGMGAVEEKMKKGKISREAWKEVVGTEVPFSGVQSIGEVREIFEAIDEQQHAGTTWSGFFVQRPDGRDFVLAGEVHNFEVAFREVSSGTHKDLLSIGMPLRSLMYTVRLFFDFVSQVEKSTLTDDIRQHCWVEAMRWVHLAGVVGGKGDAGVLNGGLSPEA</sequence>
<keyword evidence="2" id="KW-0547">Nucleotide-binding</keyword>
<proteinExistence type="predicted"/>
<reference evidence="2 3" key="1">
    <citation type="submission" date="2018-01" db="EMBL/GenBank/DDBJ databases">
        <title>Species boundaries and ecological features among Paraburkholderia terrae DSMZ17804T, P. hospita DSMZ17164T and P. caribensis DSMZ13236T.</title>
        <authorList>
            <person name="Pratama A.A."/>
        </authorList>
    </citation>
    <scope>NUCLEOTIDE SEQUENCE [LARGE SCALE GENOMIC DNA]</scope>
    <source>
        <strain evidence="2 3">DSM 17804</strain>
    </source>
</reference>
<evidence type="ECO:0000256" key="1">
    <source>
        <dbReference type="SAM" id="MobiDB-lite"/>
    </source>
</evidence>
<dbReference type="EMBL" id="CP026113">
    <property type="protein sequence ID" value="AUT65097.1"/>
    <property type="molecule type" value="Genomic_DNA"/>
</dbReference>
<name>A0A2I8EZP5_9BURK</name>
<accession>A0A2I8EZP5</accession>
<feature type="region of interest" description="Disordered" evidence="1">
    <location>
        <begin position="1"/>
        <end position="28"/>
    </location>
</feature>
<dbReference type="RefSeq" id="WP_042304891.1">
    <property type="nucleotide sequence ID" value="NZ_CP026113.1"/>
</dbReference>
<keyword evidence="2" id="KW-0067">ATP-binding</keyword>
<gene>
    <name evidence="2" type="ORF">C2L65_36595</name>
</gene>
<protein>
    <submittedName>
        <fullName evidence="2">ATP-binding protein</fullName>
    </submittedName>
</protein>
<organism evidence="2 3">
    <name type="scientific">Paraburkholderia terrae</name>
    <dbReference type="NCBI Taxonomy" id="311230"/>
    <lineage>
        <taxon>Bacteria</taxon>
        <taxon>Pseudomonadati</taxon>
        <taxon>Pseudomonadota</taxon>
        <taxon>Betaproteobacteria</taxon>
        <taxon>Burkholderiales</taxon>
        <taxon>Burkholderiaceae</taxon>
        <taxon>Paraburkholderia</taxon>
    </lineage>
</organism>
<dbReference type="KEGG" id="pter:C2L65_36595"/>